<dbReference type="GeneID" id="34451981"/>
<evidence type="ECO:0000313" key="3">
    <source>
        <dbReference type="Proteomes" id="UP000179179"/>
    </source>
</evidence>
<name>A0A1F7ZSN2_9EURO</name>
<dbReference type="OrthoDB" id="5835829at2759"/>
<evidence type="ECO:0000313" key="2">
    <source>
        <dbReference type="EMBL" id="OGM42085.1"/>
    </source>
</evidence>
<reference evidence="2 3" key="1">
    <citation type="journal article" date="2016" name="Genome Biol. Evol.">
        <title>Draft genome sequence of an aflatoxigenic Aspergillus species, A. bombycis.</title>
        <authorList>
            <person name="Moore G.G."/>
            <person name="Mack B.M."/>
            <person name="Beltz S.B."/>
            <person name="Gilbert M.K."/>
        </authorList>
    </citation>
    <scope>NUCLEOTIDE SEQUENCE [LARGE SCALE GENOMIC DNA]</scope>
    <source>
        <strain evidence="3">NRRL 26010</strain>
    </source>
</reference>
<comment type="caution">
    <text evidence="2">The sequence shown here is derived from an EMBL/GenBank/DDBJ whole genome shotgun (WGS) entry which is preliminary data.</text>
</comment>
<protein>
    <recommendedName>
        <fullName evidence="1">Methyltransferase FkbM domain-containing protein</fullName>
    </recommendedName>
</protein>
<dbReference type="PANTHER" id="PTHR34203">
    <property type="entry name" value="METHYLTRANSFERASE, FKBM FAMILY PROTEIN"/>
    <property type="match status" value="1"/>
</dbReference>
<dbReference type="RefSeq" id="XP_022385802.1">
    <property type="nucleotide sequence ID" value="XM_022535720.1"/>
</dbReference>
<accession>A0A1F7ZSN2</accession>
<dbReference type="AlphaFoldDB" id="A0A1F7ZSN2"/>
<dbReference type="InterPro" id="IPR052514">
    <property type="entry name" value="SAM-dependent_MTase"/>
</dbReference>
<dbReference type="InterPro" id="IPR006342">
    <property type="entry name" value="FkbM_mtfrase"/>
</dbReference>
<dbReference type="Proteomes" id="UP000179179">
    <property type="component" value="Unassembled WGS sequence"/>
</dbReference>
<sequence>MTLCLVKLSDKFSCYTRGEKEARFIYNEIFNDHEYDTVVLPKAPVIVDVGANIGLFSLYMKEKYPLAKIIAFEPAPENFEALNRNLAYHMVSTVVAYPYALGTQDCSAPFTYFPNMPGNSTLNIEEKECEIQLFKENYDEAFGDDMFKDAKQTMVPVNRLSYFFSQYHSDIETIDLLKIDVEGTELEVLGGIDDADWNKVRNIVTEVSDLKGSLDKVKQLLETKGFTVSYGAARGIPEIFKLFIVTACR</sequence>
<keyword evidence="3" id="KW-1185">Reference proteome</keyword>
<dbReference type="SUPFAM" id="SSF53335">
    <property type="entry name" value="S-adenosyl-L-methionine-dependent methyltransferases"/>
    <property type="match status" value="1"/>
</dbReference>
<feature type="domain" description="Methyltransferase FkbM" evidence="1">
    <location>
        <begin position="48"/>
        <end position="226"/>
    </location>
</feature>
<dbReference type="EMBL" id="LYCR01000096">
    <property type="protein sequence ID" value="OGM42085.1"/>
    <property type="molecule type" value="Genomic_DNA"/>
</dbReference>
<dbReference type="PANTHER" id="PTHR34203:SF13">
    <property type="entry name" value="EXPRESSED PROTEIN"/>
    <property type="match status" value="1"/>
</dbReference>
<dbReference type="NCBIfam" id="TIGR01444">
    <property type="entry name" value="fkbM_fam"/>
    <property type="match status" value="1"/>
</dbReference>
<dbReference type="Gene3D" id="3.40.50.150">
    <property type="entry name" value="Vaccinia Virus protein VP39"/>
    <property type="match status" value="1"/>
</dbReference>
<dbReference type="InterPro" id="IPR029063">
    <property type="entry name" value="SAM-dependent_MTases_sf"/>
</dbReference>
<organism evidence="2 3">
    <name type="scientific">Aspergillus bombycis</name>
    <dbReference type="NCBI Taxonomy" id="109264"/>
    <lineage>
        <taxon>Eukaryota</taxon>
        <taxon>Fungi</taxon>
        <taxon>Dikarya</taxon>
        <taxon>Ascomycota</taxon>
        <taxon>Pezizomycotina</taxon>
        <taxon>Eurotiomycetes</taxon>
        <taxon>Eurotiomycetidae</taxon>
        <taxon>Eurotiales</taxon>
        <taxon>Aspergillaceae</taxon>
        <taxon>Aspergillus</taxon>
    </lineage>
</organism>
<gene>
    <name evidence="2" type="ORF">ABOM_008591</name>
</gene>
<dbReference type="Pfam" id="PF05050">
    <property type="entry name" value="Methyltransf_21"/>
    <property type="match status" value="1"/>
</dbReference>
<proteinExistence type="predicted"/>
<evidence type="ECO:0000259" key="1">
    <source>
        <dbReference type="Pfam" id="PF05050"/>
    </source>
</evidence>